<dbReference type="InterPro" id="IPR050234">
    <property type="entry name" value="Nuclear_hormone_rcpt_NR1"/>
</dbReference>
<accession>A0A7R9L4X5</accession>
<dbReference type="GO" id="GO:0030154">
    <property type="term" value="P:cell differentiation"/>
    <property type="evidence" value="ECO:0007669"/>
    <property type="project" value="TreeGrafter"/>
</dbReference>
<organism evidence="11">
    <name type="scientific">Medioppia subpectinata</name>
    <dbReference type="NCBI Taxonomy" id="1979941"/>
    <lineage>
        <taxon>Eukaryota</taxon>
        <taxon>Metazoa</taxon>
        <taxon>Ecdysozoa</taxon>
        <taxon>Arthropoda</taxon>
        <taxon>Chelicerata</taxon>
        <taxon>Arachnida</taxon>
        <taxon>Acari</taxon>
        <taxon>Acariformes</taxon>
        <taxon>Sarcoptiformes</taxon>
        <taxon>Oribatida</taxon>
        <taxon>Brachypylina</taxon>
        <taxon>Oppioidea</taxon>
        <taxon>Oppiidae</taxon>
        <taxon>Medioppia</taxon>
    </lineage>
</organism>
<keyword evidence="5" id="KW-0238">DNA-binding</keyword>
<keyword evidence="7" id="KW-0675">Receptor</keyword>
<evidence type="ECO:0000256" key="7">
    <source>
        <dbReference type="ARBA" id="ARBA00023170"/>
    </source>
</evidence>
<keyword evidence="1" id="KW-0479">Metal-binding</keyword>
<evidence type="ECO:0000256" key="4">
    <source>
        <dbReference type="ARBA" id="ARBA00023015"/>
    </source>
</evidence>
<dbReference type="PROSITE" id="PS51843">
    <property type="entry name" value="NR_LBD"/>
    <property type="match status" value="1"/>
</dbReference>
<dbReference type="GO" id="GO:0045944">
    <property type="term" value="P:positive regulation of transcription by RNA polymerase II"/>
    <property type="evidence" value="ECO:0007669"/>
    <property type="project" value="TreeGrafter"/>
</dbReference>
<dbReference type="Pfam" id="PF00105">
    <property type="entry name" value="zf-C4"/>
    <property type="match status" value="1"/>
</dbReference>
<evidence type="ECO:0008006" key="13">
    <source>
        <dbReference type="Google" id="ProtNLM"/>
    </source>
</evidence>
<dbReference type="AlphaFoldDB" id="A0A7R9L4X5"/>
<dbReference type="SMART" id="SM00399">
    <property type="entry name" value="ZnF_C4"/>
    <property type="match status" value="1"/>
</dbReference>
<evidence type="ECO:0000313" key="12">
    <source>
        <dbReference type="Proteomes" id="UP000759131"/>
    </source>
</evidence>
<dbReference type="InterPro" id="IPR035500">
    <property type="entry name" value="NHR-like_dom_sf"/>
</dbReference>
<dbReference type="GO" id="GO:0008270">
    <property type="term" value="F:zinc ion binding"/>
    <property type="evidence" value="ECO:0007669"/>
    <property type="project" value="UniProtKB-KW"/>
</dbReference>
<dbReference type="EMBL" id="OC868374">
    <property type="protein sequence ID" value="CAD7634011.1"/>
    <property type="molecule type" value="Genomic_DNA"/>
</dbReference>
<dbReference type="Gene3D" id="3.30.50.10">
    <property type="entry name" value="Erythroid Transcription Factor GATA-1, subunit A"/>
    <property type="match status" value="1"/>
</dbReference>
<evidence type="ECO:0000313" key="11">
    <source>
        <dbReference type="EMBL" id="CAD7634011.1"/>
    </source>
</evidence>
<dbReference type="OrthoDB" id="6352325at2759"/>
<dbReference type="PANTHER" id="PTHR24082:SF283">
    <property type="entry name" value="NUCLEAR HORMONE RECEPTOR HR96"/>
    <property type="match status" value="1"/>
</dbReference>
<sequence>MACKSFFRRHGLKNKPLYCPSNGNCIITPLTRSICQKCRLEKCLAVGMIKELIRKKDILDELLNNSSDVNLSDITDIGNSITNIKLEKDLLKINENNKNTSIVPMFREITDYNGLNELENNRISELTSAAVQESLIMDMVNFTKSLSGFNTICIEDRVALLKYGSNELLSLLGFKFYDKLTDNFYFPLDDESCIQISMDVLQSTHTKNGQLMKSTMLKLLSEWNYDDCITMNLLMAIIFYNPNRPNILHKKSVKLEQQLYIYLLQRYLLLKYRSESESRLKLQN</sequence>
<dbReference type="SUPFAM" id="SSF57716">
    <property type="entry name" value="Glucocorticoid receptor-like (DNA-binding domain)"/>
    <property type="match status" value="1"/>
</dbReference>
<dbReference type="InterPro" id="IPR001723">
    <property type="entry name" value="Nuclear_hrmn_rcpt"/>
</dbReference>
<dbReference type="InterPro" id="IPR000536">
    <property type="entry name" value="Nucl_hrmn_rcpt_lig-bd"/>
</dbReference>
<evidence type="ECO:0000256" key="6">
    <source>
        <dbReference type="ARBA" id="ARBA00023163"/>
    </source>
</evidence>
<dbReference type="GO" id="GO:0004879">
    <property type="term" value="F:nuclear receptor activity"/>
    <property type="evidence" value="ECO:0007669"/>
    <property type="project" value="TreeGrafter"/>
</dbReference>
<keyword evidence="12" id="KW-1185">Reference proteome</keyword>
<evidence type="ECO:0000256" key="5">
    <source>
        <dbReference type="ARBA" id="ARBA00023125"/>
    </source>
</evidence>
<evidence type="ECO:0000256" key="8">
    <source>
        <dbReference type="ARBA" id="ARBA00023242"/>
    </source>
</evidence>
<feature type="domain" description="Nuclear receptor" evidence="9">
    <location>
        <begin position="1"/>
        <end position="55"/>
    </location>
</feature>
<evidence type="ECO:0000256" key="2">
    <source>
        <dbReference type="ARBA" id="ARBA00022771"/>
    </source>
</evidence>
<keyword evidence="4" id="KW-0805">Transcription regulation</keyword>
<dbReference type="InterPro" id="IPR001628">
    <property type="entry name" value="Znf_hrmn_rcpt"/>
</dbReference>
<dbReference type="GO" id="GO:0000122">
    <property type="term" value="P:negative regulation of transcription by RNA polymerase II"/>
    <property type="evidence" value="ECO:0007669"/>
    <property type="project" value="TreeGrafter"/>
</dbReference>
<dbReference type="Gene3D" id="1.10.565.10">
    <property type="entry name" value="Retinoid X Receptor"/>
    <property type="match status" value="1"/>
</dbReference>
<feature type="domain" description="NR LBD" evidence="10">
    <location>
        <begin position="85"/>
        <end position="284"/>
    </location>
</feature>
<keyword evidence="3" id="KW-0862">Zinc</keyword>
<dbReference type="InterPro" id="IPR013088">
    <property type="entry name" value="Znf_NHR/GATA"/>
</dbReference>
<proteinExistence type="predicted"/>
<dbReference type="PANTHER" id="PTHR24082">
    <property type="entry name" value="NUCLEAR HORMONE RECEPTOR"/>
    <property type="match status" value="1"/>
</dbReference>
<evidence type="ECO:0000259" key="10">
    <source>
        <dbReference type="PROSITE" id="PS51843"/>
    </source>
</evidence>
<evidence type="ECO:0000256" key="1">
    <source>
        <dbReference type="ARBA" id="ARBA00022723"/>
    </source>
</evidence>
<reference evidence="11" key="1">
    <citation type="submission" date="2020-11" db="EMBL/GenBank/DDBJ databases">
        <authorList>
            <person name="Tran Van P."/>
        </authorList>
    </citation>
    <scope>NUCLEOTIDE SEQUENCE</scope>
</reference>
<keyword evidence="2" id="KW-0863">Zinc-finger</keyword>
<dbReference type="SUPFAM" id="SSF48508">
    <property type="entry name" value="Nuclear receptor ligand-binding domain"/>
    <property type="match status" value="1"/>
</dbReference>
<name>A0A7R9L4X5_9ACAR</name>
<evidence type="ECO:0000259" key="9">
    <source>
        <dbReference type="PROSITE" id="PS51030"/>
    </source>
</evidence>
<protein>
    <recommendedName>
        <fullName evidence="13">Nuclear receptor</fullName>
    </recommendedName>
</protein>
<gene>
    <name evidence="11" type="ORF">OSB1V03_LOCUS14407</name>
</gene>
<keyword evidence="8" id="KW-0539">Nucleus</keyword>
<dbReference type="GO" id="GO:0000978">
    <property type="term" value="F:RNA polymerase II cis-regulatory region sequence-specific DNA binding"/>
    <property type="evidence" value="ECO:0007669"/>
    <property type="project" value="TreeGrafter"/>
</dbReference>
<dbReference type="PROSITE" id="PS51030">
    <property type="entry name" value="NUCLEAR_REC_DBD_2"/>
    <property type="match status" value="1"/>
</dbReference>
<dbReference type="EMBL" id="CAJPIZ010013799">
    <property type="protein sequence ID" value="CAG2114441.1"/>
    <property type="molecule type" value="Genomic_DNA"/>
</dbReference>
<dbReference type="PRINTS" id="PR00398">
    <property type="entry name" value="STRDHORMONER"/>
</dbReference>
<evidence type="ECO:0000256" key="3">
    <source>
        <dbReference type="ARBA" id="ARBA00022833"/>
    </source>
</evidence>
<keyword evidence="6" id="KW-0804">Transcription</keyword>
<dbReference type="Proteomes" id="UP000759131">
    <property type="component" value="Unassembled WGS sequence"/>
</dbReference>